<dbReference type="Proteomes" id="UP001516400">
    <property type="component" value="Unassembled WGS sequence"/>
</dbReference>
<reference evidence="1 2" key="1">
    <citation type="journal article" date="2021" name="BMC Biol.">
        <title>Horizontally acquired antibacterial genes associated with adaptive radiation of ladybird beetles.</title>
        <authorList>
            <person name="Li H.S."/>
            <person name="Tang X.F."/>
            <person name="Huang Y.H."/>
            <person name="Xu Z.Y."/>
            <person name="Chen M.L."/>
            <person name="Du X.Y."/>
            <person name="Qiu B.Y."/>
            <person name="Chen P.T."/>
            <person name="Zhang W."/>
            <person name="Slipinski A."/>
            <person name="Escalona H.E."/>
            <person name="Waterhouse R.M."/>
            <person name="Zwick A."/>
            <person name="Pang H."/>
        </authorList>
    </citation>
    <scope>NUCLEOTIDE SEQUENCE [LARGE SCALE GENOMIC DNA]</scope>
    <source>
        <strain evidence="1">SYSU2018</strain>
    </source>
</reference>
<protein>
    <submittedName>
        <fullName evidence="1">Uncharacterized protein</fullName>
    </submittedName>
</protein>
<sequence>MKVLDIKNLKNGQAQGIDSRPFENFKQNPALMTDILCPVSIDSGRFWRLEEKVWRLDYLRK</sequence>
<feature type="non-terminal residue" evidence="1">
    <location>
        <position position="61"/>
    </location>
</feature>
<evidence type="ECO:0000313" key="1">
    <source>
        <dbReference type="EMBL" id="KAL3267264.1"/>
    </source>
</evidence>
<proteinExistence type="predicted"/>
<dbReference type="EMBL" id="JABFTP020000001">
    <property type="protein sequence ID" value="KAL3267264.1"/>
    <property type="molecule type" value="Genomic_DNA"/>
</dbReference>
<name>A0ABD2MLK6_9CUCU</name>
<dbReference type="AlphaFoldDB" id="A0ABD2MLK6"/>
<comment type="caution">
    <text evidence="1">The sequence shown here is derived from an EMBL/GenBank/DDBJ whole genome shotgun (WGS) entry which is preliminary data.</text>
</comment>
<organism evidence="1 2">
    <name type="scientific">Cryptolaemus montrouzieri</name>
    <dbReference type="NCBI Taxonomy" id="559131"/>
    <lineage>
        <taxon>Eukaryota</taxon>
        <taxon>Metazoa</taxon>
        <taxon>Ecdysozoa</taxon>
        <taxon>Arthropoda</taxon>
        <taxon>Hexapoda</taxon>
        <taxon>Insecta</taxon>
        <taxon>Pterygota</taxon>
        <taxon>Neoptera</taxon>
        <taxon>Endopterygota</taxon>
        <taxon>Coleoptera</taxon>
        <taxon>Polyphaga</taxon>
        <taxon>Cucujiformia</taxon>
        <taxon>Coccinelloidea</taxon>
        <taxon>Coccinellidae</taxon>
        <taxon>Scymninae</taxon>
        <taxon>Scymnini</taxon>
        <taxon>Cryptolaemus</taxon>
    </lineage>
</organism>
<keyword evidence="2" id="KW-1185">Reference proteome</keyword>
<evidence type="ECO:0000313" key="2">
    <source>
        <dbReference type="Proteomes" id="UP001516400"/>
    </source>
</evidence>
<gene>
    <name evidence="1" type="ORF">HHI36_011397</name>
</gene>
<accession>A0ABD2MLK6</accession>